<name>A0A1Y1S6I4_9MICR</name>
<gene>
    <name evidence="3" type="primary">TULP1</name>
    <name evidence="3" type="ORF">ECANGB1_1547</name>
</gene>
<dbReference type="SUPFAM" id="SSF54518">
    <property type="entry name" value="Tubby C-terminal domain-like"/>
    <property type="match status" value="1"/>
</dbReference>
<dbReference type="Gene3D" id="3.20.90.10">
    <property type="entry name" value="Tubby Protein, Chain A"/>
    <property type="match status" value="1"/>
</dbReference>
<dbReference type="InterPro" id="IPR025659">
    <property type="entry name" value="Tubby-like_C"/>
</dbReference>
<dbReference type="Pfam" id="PF01167">
    <property type="entry name" value="Tub"/>
    <property type="match status" value="1"/>
</dbReference>
<comment type="caution">
    <text evidence="3">The sequence shown here is derived from an EMBL/GenBank/DDBJ whole genome shotgun (WGS) entry which is preliminary data.</text>
</comment>
<dbReference type="AlphaFoldDB" id="A0A1Y1S6I4"/>
<dbReference type="PANTHER" id="PTHR16517">
    <property type="entry name" value="TUBBY-RELATED"/>
    <property type="match status" value="1"/>
</dbReference>
<dbReference type="PANTHER" id="PTHR16517:SF7">
    <property type="entry name" value="PROTEIN KING TUBBY"/>
    <property type="match status" value="1"/>
</dbReference>
<evidence type="ECO:0000313" key="4">
    <source>
        <dbReference type="Proteomes" id="UP000192639"/>
    </source>
</evidence>
<evidence type="ECO:0000313" key="3">
    <source>
        <dbReference type="EMBL" id="ORD93784.1"/>
    </source>
</evidence>
<protein>
    <submittedName>
        <fullName evidence="3">TULP1</fullName>
    </submittedName>
</protein>
<dbReference type="Proteomes" id="UP000192639">
    <property type="component" value="Unassembled WGS sequence"/>
</dbReference>
<reference evidence="3 4" key="1">
    <citation type="journal article" date="2017" name="Environ. Microbiol.">
        <title>Decay of the glycolytic pathway and adaptation to intranuclear parasitism within Enterocytozoonidae microsporidia.</title>
        <authorList>
            <person name="Wiredu Boakye D."/>
            <person name="Jaroenlak P."/>
            <person name="Prachumwat A."/>
            <person name="Williams T.A."/>
            <person name="Bateman K.S."/>
            <person name="Itsathitphaisarn O."/>
            <person name="Sritunyalucksana K."/>
            <person name="Paszkiewicz K.H."/>
            <person name="Moore K.A."/>
            <person name="Stentiford G.D."/>
            <person name="Williams B.A."/>
        </authorList>
    </citation>
    <scope>NUCLEOTIDE SEQUENCE [LARGE SCALE GENOMIC DNA]</scope>
    <source>
        <strain evidence="3 4">GB1</strain>
    </source>
</reference>
<accession>A0A1Y1S6I4</accession>
<dbReference type="OrthoDB" id="8775810at2759"/>
<keyword evidence="4" id="KW-1185">Reference proteome</keyword>
<dbReference type="VEuPathDB" id="MicrosporidiaDB:ECANGB1_1547"/>
<sequence length="255" mass="29070">MNIEDETVVVENVTDVHQDVVEEIRPIDLDISDEILAKNGIEKITKAKVVVESLLLNNYIYIHSDDRRLMCAKRTMRGFNIYDLRTNEIICKLSANIFGTKYSVTKLKAKTSENMQEITNRDGMYRSKNNSSSMLINNPNLLNTLPALSVSYDVKFLKRETPRSFKIKMGQLGLQNKQPIYNPETNAYSLNFSGRVTVASVKNFQIVHPLELTFITLTFGKEGNESYILDFTHPWNALHAFCVALTALDHKLGFE</sequence>
<dbReference type="EMBL" id="LWDP01000048">
    <property type="protein sequence ID" value="ORD93784.1"/>
    <property type="molecule type" value="Genomic_DNA"/>
</dbReference>
<dbReference type="PRINTS" id="PR01573">
    <property type="entry name" value="SUPERTUBBY"/>
</dbReference>
<organism evidence="3 4">
    <name type="scientific">Enterospora canceri</name>
    <dbReference type="NCBI Taxonomy" id="1081671"/>
    <lineage>
        <taxon>Eukaryota</taxon>
        <taxon>Fungi</taxon>
        <taxon>Fungi incertae sedis</taxon>
        <taxon>Microsporidia</taxon>
        <taxon>Enterocytozoonidae</taxon>
        <taxon>Enterospora</taxon>
    </lineage>
</organism>
<evidence type="ECO:0000256" key="1">
    <source>
        <dbReference type="ARBA" id="ARBA00007129"/>
    </source>
</evidence>
<dbReference type="InterPro" id="IPR000007">
    <property type="entry name" value="Tubby_C"/>
</dbReference>
<evidence type="ECO:0000259" key="2">
    <source>
        <dbReference type="Pfam" id="PF01167"/>
    </source>
</evidence>
<feature type="domain" description="Tubby C-terminal" evidence="2">
    <location>
        <begin position="172"/>
        <end position="249"/>
    </location>
</feature>
<proteinExistence type="inferred from homology"/>
<comment type="similarity">
    <text evidence="1">Belongs to the TUB family.</text>
</comment>